<comment type="caution">
    <text evidence="2">The sequence shown here is derived from an EMBL/GenBank/DDBJ whole genome shotgun (WGS) entry which is preliminary data.</text>
</comment>
<protein>
    <submittedName>
        <fullName evidence="2">Reverse transcriptase (RNA-dependent DNA polymerase)</fullName>
    </submittedName>
</protein>
<keyword evidence="2" id="KW-0808">Transferase</keyword>
<dbReference type="EMBL" id="JASPKY010000430">
    <property type="protein sequence ID" value="KAK9700795.1"/>
    <property type="molecule type" value="Genomic_DNA"/>
</dbReference>
<dbReference type="AlphaFoldDB" id="A0AAW1JCX4"/>
<keyword evidence="3" id="KW-1185">Reference proteome</keyword>
<dbReference type="GO" id="GO:0003964">
    <property type="term" value="F:RNA-directed DNA polymerase activity"/>
    <property type="evidence" value="ECO:0007669"/>
    <property type="project" value="UniProtKB-KW"/>
</dbReference>
<dbReference type="Pfam" id="PF07727">
    <property type="entry name" value="RVT_2"/>
    <property type="match status" value="1"/>
</dbReference>
<evidence type="ECO:0000313" key="3">
    <source>
        <dbReference type="Proteomes" id="UP001458880"/>
    </source>
</evidence>
<sequence>MLLIYAVAKGWNIKHADFTAAFLNSTIKETIYMKQPPGFVKGNKVCRLNKTIYGLKQSSKEWKKILTLNQSCIKLITDAKREIGLKHTEVKLHFVKDQIQKENCEIKYIESENQIADILTKPLKF</sequence>
<proteinExistence type="predicted"/>
<reference evidence="2 3" key="1">
    <citation type="journal article" date="2024" name="BMC Genomics">
        <title>De novo assembly and annotation of Popillia japonica's genome with initial clues to its potential as an invasive pest.</title>
        <authorList>
            <person name="Cucini C."/>
            <person name="Boschi S."/>
            <person name="Funari R."/>
            <person name="Cardaioli E."/>
            <person name="Iannotti N."/>
            <person name="Marturano G."/>
            <person name="Paoli F."/>
            <person name="Bruttini M."/>
            <person name="Carapelli A."/>
            <person name="Frati F."/>
            <person name="Nardi F."/>
        </authorList>
    </citation>
    <scope>NUCLEOTIDE SEQUENCE [LARGE SCALE GENOMIC DNA]</scope>
    <source>
        <strain evidence="2">DMR45628</strain>
    </source>
</reference>
<dbReference type="CDD" id="cd09272">
    <property type="entry name" value="RNase_HI_RT_Ty1"/>
    <property type="match status" value="1"/>
</dbReference>
<dbReference type="InterPro" id="IPR013103">
    <property type="entry name" value="RVT_2"/>
</dbReference>
<gene>
    <name evidence="2" type="ORF">QE152_g31036</name>
</gene>
<feature type="domain" description="Reverse transcriptase Ty1/copia-type" evidence="1">
    <location>
        <begin position="2"/>
        <end position="67"/>
    </location>
</feature>
<keyword evidence="2" id="KW-0695">RNA-directed DNA polymerase</keyword>
<evidence type="ECO:0000259" key="1">
    <source>
        <dbReference type="Pfam" id="PF07727"/>
    </source>
</evidence>
<organism evidence="2 3">
    <name type="scientific">Popillia japonica</name>
    <name type="common">Japanese beetle</name>
    <dbReference type="NCBI Taxonomy" id="7064"/>
    <lineage>
        <taxon>Eukaryota</taxon>
        <taxon>Metazoa</taxon>
        <taxon>Ecdysozoa</taxon>
        <taxon>Arthropoda</taxon>
        <taxon>Hexapoda</taxon>
        <taxon>Insecta</taxon>
        <taxon>Pterygota</taxon>
        <taxon>Neoptera</taxon>
        <taxon>Endopterygota</taxon>
        <taxon>Coleoptera</taxon>
        <taxon>Polyphaga</taxon>
        <taxon>Scarabaeiformia</taxon>
        <taxon>Scarabaeidae</taxon>
        <taxon>Rutelinae</taxon>
        <taxon>Popillia</taxon>
    </lineage>
</organism>
<accession>A0AAW1JCX4</accession>
<evidence type="ECO:0000313" key="2">
    <source>
        <dbReference type="EMBL" id="KAK9700795.1"/>
    </source>
</evidence>
<dbReference type="Proteomes" id="UP001458880">
    <property type="component" value="Unassembled WGS sequence"/>
</dbReference>
<keyword evidence="2" id="KW-0548">Nucleotidyltransferase</keyword>
<name>A0AAW1JCX4_POPJA</name>